<dbReference type="SUPFAM" id="SSF49899">
    <property type="entry name" value="Concanavalin A-like lectins/glucanases"/>
    <property type="match status" value="1"/>
</dbReference>
<dbReference type="InterPro" id="IPR043136">
    <property type="entry name" value="B30.2/SPRY_sf"/>
</dbReference>
<keyword evidence="3" id="KW-0862">Zinc</keyword>
<reference evidence="6" key="1">
    <citation type="thesis" date="2020" institute="ProQuest LLC" country="789 East Eisenhower Parkway, Ann Arbor, MI, USA">
        <title>Comparative Genomics and Chromosome Evolution.</title>
        <authorList>
            <person name="Mudd A.B."/>
        </authorList>
    </citation>
    <scope>NUCLEOTIDE SEQUENCE</scope>
    <source>
        <strain evidence="6">237g6f4</strain>
        <tissue evidence="6">Blood</tissue>
    </source>
</reference>
<dbReference type="InterPro" id="IPR001870">
    <property type="entry name" value="B30.2/SPRY"/>
</dbReference>
<dbReference type="PANTHER" id="PTHR25465">
    <property type="entry name" value="B-BOX DOMAIN CONTAINING"/>
    <property type="match status" value="1"/>
</dbReference>
<dbReference type="PANTHER" id="PTHR25465:SF36">
    <property type="entry name" value="E3 UBIQUITIN-PROTEIN LIGASE TRIM7"/>
    <property type="match status" value="1"/>
</dbReference>
<dbReference type="SMART" id="SM00449">
    <property type="entry name" value="SPRY"/>
    <property type="match status" value="1"/>
</dbReference>
<feature type="domain" description="B30.2/SPRY" evidence="5">
    <location>
        <begin position="135"/>
        <end position="326"/>
    </location>
</feature>
<dbReference type="Proteomes" id="UP000824782">
    <property type="component" value="Unassembled WGS sequence"/>
</dbReference>
<comment type="caution">
    <text evidence="6">The sequence shown here is derived from an EMBL/GenBank/DDBJ whole genome shotgun (WGS) entry which is preliminary data.</text>
</comment>
<evidence type="ECO:0000256" key="1">
    <source>
        <dbReference type="ARBA" id="ARBA00022723"/>
    </source>
</evidence>
<name>A0AAV7DDJ4_ENGPU</name>
<dbReference type="GO" id="GO:0008270">
    <property type="term" value="F:zinc ion binding"/>
    <property type="evidence" value="ECO:0007669"/>
    <property type="project" value="UniProtKB-KW"/>
</dbReference>
<dbReference type="Pfam" id="PF00622">
    <property type="entry name" value="SPRY"/>
    <property type="match status" value="1"/>
</dbReference>
<keyword evidence="4" id="KW-0175">Coiled coil</keyword>
<evidence type="ECO:0000256" key="2">
    <source>
        <dbReference type="ARBA" id="ARBA00022771"/>
    </source>
</evidence>
<dbReference type="GO" id="GO:0005737">
    <property type="term" value="C:cytoplasm"/>
    <property type="evidence" value="ECO:0007669"/>
    <property type="project" value="UniProtKB-ARBA"/>
</dbReference>
<keyword evidence="7" id="KW-1185">Reference proteome</keyword>
<dbReference type="Gene3D" id="2.60.120.920">
    <property type="match status" value="1"/>
</dbReference>
<dbReference type="InterPro" id="IPR006574">
    <property type="entry name" value="PRY"/>
</dbReference>
<accession>A0AAV7DDJ4</accession>
<evidence type="ECO:0000259" key="5">
    <source>
        <dbReference type="PROSITE" id="PS50188"/>
    </source>
</evidence>
<dbReference type="InterPro" id="IPR003877">
    <property type="entry name" value="SPRY_dom"/>
</dbReference>
<protein>
    <recommendedName>
        <fullName evidence="5">B30.2/SPRY domain-containing protein</fullName>
    </recommendedName>
</protein>
<dbReference type="AlphaFoldDB" id="A0AAV7DDJ4"/>
<sequence>MRDYLEKQERAAFWRMKREQDSAQREASQLVQKLMTELDDIKTRKSQLEEQLENDWISMLRDGGTEETFTSSPVSQSPYRFDENLIVDTTDAVTRMKKSLLSHALLEEVPCPPKQVLEDSLVLSPTTPQPPEEELRALSLQVKAPSRLLQWATDVFFDPDTVSCRLSISPDLRTVTVADRNYSYPKNERRFTSCQALCSKGFSSGCNYWEVSTADSDGWGVGVAASEINKSQQLGDNELSWCVKWNKEGLSTWHRNKEIQIPLQRPRIVGVLLDCTEKLLSFYSVTEETEILIDTFRVHFQTQMFPAVWLYGLKKGKSLMIRDIKMTAAGAPQLS</sequence>
<dbReference type="InterPro" id="IPR051051">
    <property type="entry name" value="E3_ubiq-ligase_TRIM/RNF"/>
</dbReference>
<evidence type="ECO:0000256" key="3">
    <source>
        <dbReference type="ARBA" id="ARBA00022833"/>
    </source>
</evidence>
<keyword evidence="2" id="KW-0863">Zinc-finger</keyword>
<evidence type="ECO:0000313" key="6">
    <source>
        <dbReference type="EMBL" id="KAG8595569.1"/>
    </source>
</evidence>
<evidence type="ECO:0000313" key="7">
    <source>
        <dbReference type="Proteomes" id="UP000824782"/>
    </source>
</evidence>
<dbReference type="PROSITE" id="PS50188">
    <property type="entry name" value="B302_SPRY"/>
    <property type="match status" value="1"/>
</dbReference>
<dbReference type="EMBL" id="WNYA01000001">
    <property type="protein sequence ID" value="KAG8595569.1"/>
    <property type="molecule type" value="Genomic_DNA"/>
</dbReference>
<keyword evidence="1" id="KW-0479">Metal-binding</keyword>
<dbReference type="PRINTS" id="PR01407">
    <property type="entry name" value="BUTYPHLNCDUF"/>
</dbReference>
<dbReference type="InterPro" id="IPR003879">
    <property type="entry name" value="Butyrophylin_SPRY"/>
</dbReference>
<dbReference type="Pfam" id="PF13765">
    <property type="entry name" value="PRY"/>
    <property type="match status" value="1"/>
</dbReference>
<gene>
    <name evidence="6" type="ORF">GDO81_001558</name>
</gene>
<dbReference type="SMART" id="SM00589">
    <property type="entry name" value="PRY"/>
    <property type="match status" value="1"/>
</dbReference>
<dbReference type="InterPro" id="IPR013320">
    <property type="entry name" value="ConA-like_dom_sf"/>
</dbReference>
<evidence type="ECO:0000256" key="4">
    <source>
        <dbReference type="ARBA" id="ARBA00023054"/>
    </source>
</evidence>
<organism evidence="6 7">
    <name type="scientific">Engystomops pustulosus</name>
    <name type="common">Tungara frog</name>
    <name type="synonym">Physalaemus pustulosus</name>
    <dbReference type="NCBI Taxonomy" id="76066"/>
    <lineage>
        <taxon>Eukaryota</taxon>
        <taxon>Metazoa</taxon>
        <taxon>Chordata</taxon>
        <taxon>Craniata</taxon>
        <taxon>Vertebrata</taxon>
        <taxon>Euteleostomi</taxon>
        <taxon>Amphibia</taxon>
        <taxon>Batrachia</taxon>
        <taxon>Anura</taxon>
        <taxon>Neobatrachia</taxon>
        <taxon>Hyloidea</taxon>
        <taxon>Leptodactylidae</taxon>
        <taxon>Leiuperinae</taxon>
        <taxon>Engystomops</taxon>
    </lineage>
</organism>
<proteinExistence type="predicted"/>